<reference evidence="4 5" key="1">
    <citation type="submission" date="2022-02" db="EMBL/GenBank/DDBJ databases">
        <title>Description of Brenneria tiliae sp. nov. isolated from symptomatic Tilia x moltkei and Tilia x europaea trees in the UK.</title>
        <authorList>
            <person name="Kile H."/>
        </authorList>
    </citation>
    <scope>NUCLEOTIDE SEQUENCE [LARGE SCALE GENOMIC DNA]</scope>
    <source>
        <strain evidence="4 5">MC1SB4.1</strain>
    </source>
</reference>
<sequence length="176" mass="19694">MNTLSSDAVIRSIRPDDDLAALTRLIHSAYAPHATAGLRYWGTHQTVEDTAERLASGETWLMLQNAEYIGTVTLRPVQPQSPVLLYRQEGVFSLAQFCISPAVKGLGYGHRLHQYVEDYARGRGAKGIALDTAKPAERLIALYEHWGYRIVAECDWRPYTNYSSVVMYLTLSAVGY</sequence>
<evidence type="ECO:0000256" key="2">
    <source>
        <dbReference type="ARBA" id="ARBA00023315"/>
    </source>
</evidence>
<protein>
    <submittedName>
        <fullName evidence="4">GNAT family N-acetyltransferase</fullName>
    </submittedName>
</protein>
<proteinExistence type="predicted"/>
<dbReference type="InterPro" id="IPR016181">
    <property type="entry name" value="Acyl_CoA_acyltransferase"/>
</dbReference>
<feature type="domain" description="N-acetyltransferase" evidence="3">
    <location>
        <begin position="8"/>
        <end position="172"/>
    </location>
</feature>
<keyword evidence="1" id="KW-0808">Transferase</keyword>
<dbReference type="RefSeq" id="WP_249246480.1">
    <property type="nucleotide sequence ID" value="NZ_JAKPBZ010000116.1"/>
</dbReference>
<dbReference type="InterPro" id="IPR050832">
    <property type="entry name" value="Bact_Acetyltransf"/>
</dbReference>
<organism evidence="4 5">
    <name type="scientific">Brenneria tiliae</name>
    <dbReference type="NCBI Taxonomy" id="2914984"/>
    <lineage>
        <taxon>Bacteria</taxon>
        <taxon>Pseudomonadati</taxon>
        <taxon>Pseudomonadota</taxon>
        <taxon>Gammaproteobacteria</taxon>
        <taxon>Enterobacterales</taxon>
        <taxon>Pectobacteriaceae</taxon>
        <taxon>Brenneria</taxon>
    </lineage>
</organism>
<dbReference type="SUPFAM" id="SSF55729">
    <property type="entry name" value="Acyl-CoA N-acyltransferases (Nat)"/>
    <property type="match status" value="1"/>
</dbReference>
<evidence type="ECO:0000259" key="3">
    <source>
        <dbReference type="PROSITE" id="PS51186"/>
    </source>
</evidence>
<accession>A0ABT0N0D1</accession>
<comment type="caution">
    <text evidence="4">The sequence shown here is derived from an EMBL/GenBank/DDBJ whole genome shotgun (WGS) entry which is preliminary data.</text>
</comment>
<name>A0ABT0N0D1_9GAMM</name>
<dbReference type="PANTHER" id="PTHR43877">
    <property type="entry name" value="AMINOALKYLPHOSPHONATE N-ACETYLTRANSFERASE-RELATED-RELATED"/>
    <property type="match status" value="1"/>
</dbReference>
<evidence type="ECO:0000313" key="5">
    <source>
        <dbReference type="Proteomes" id="UP001203069"/>
    </source>
</evidence>
<keyword evidence="5" id="KW-1185">Reference proteome</keyword>
<dbReference type="Pfam" id="PF00583">
    <property type="entry name" value="Acetyltransf_1"/>
    <property type="match status" value="1"/>
</dbReference>
<evidence type="ECO:0000313" key="4">
    <source>
        <dbReference type="EMBL" id="MCL2895561.1"/>
    </source>
</evidence>
<dbReference type="InterPro" id="IPR000182">
    <property type="entry name" value="GNAT_dom"/>
</dbReference>
<dbReference type="CDD" id="cd04301">
    <property type="entry name" value="NAT_SF"/>
    <property type="match status" value="1"/>
</dbReference>
<keyword evidence="2" id="KW-0012">Acyltransferase</keyword>
<dbReference type="EMBL" id="JAKPBZ010000116">
    <property type="protein sequence ID" value="MCL2895561.1"/>
    <property type="molecule type" value="Genomic_DNA"/>
</dbReference>
<dbReference type="Proteomes" id="UP001203069">
    <property type="component" value="Unassembled WGS sequence"/>
</dbReference>
<dbReference type="PANTHER" id="PTHR43877:SF2">
    <property type="entry name" value="AMINOALKYLPHOSPHONATE N-ACETYLTRANSFERASE-RELATED"/>
    <property type="match status" value="1"/>
</dbReference>
<gene>
    <name evidence="4" type="ORF">MFP26_23075</name>
</gene>
<dbReference type="Gene3D" id="3.40.630.30">
    <property type="match status" value="1"/>
</dbReference>
<dbReference type="PROSITE" id="PS51186">
    <property type="entry name" value="GNAT"/>
    <property type="match status" value="1"/>
</dbReference>
<evidence type="ECO:0000256" key="1">
    <source>
        <dbReference type="ARBA" id="ARBA00022679"/>
    </source>
</evidence>